<comment type="function">
    <text evidence="9">Condenses 4-methyl-5-(beta-hydroxyethyl)thiazole monophosphate (THZ-P) and 2-methyl-4-amino-5-hydroxymethyl pyrimidine pyrophosphate (HMP-PP) to form thiamine monophosphate (TMP).</text>
</comment>
<comment type="catalytic activity">
    <reaction evidence="8 9 10">
        <text>2-[(2R,5Z)-2-carboxy-4-methylthiazol-5(2H)-ylidene]ethyl phosphate + 4-amino-2-methyl-5-(diphosphooxymethyl)pyrimidine + 2 H(+) = thiamine phosphate + CO2 + diphosphate</text>
        <dbReference type="Rhea" id="RHEA:47844"/>
        <dbReference type="ChEBI" id="CHEBI:15378"/>
        <dbReference type="ChEBI" id="CHEBI:16526"/>
        <dbReference type="ChEBI" id="CHEBI:33019"/>
        <dbReference type="ChEBI" id="CHEBI:37575"/>
        <dbReference type="ChEBI" id="CHEBI:57841"/>
        <dbReference type="ChEBI" id="CHEBI:62899"/>
        <dbReference type="EC" id="2.5.1.3"/>
    </reaction>
</comment>
<dbReference type="GO" id="GO:0004789">
    <property type="term" value="F:thiamine-phosphate diphosphorylase activity"/>
    <property type="evidence" value="ECO:0007669"/>
    <property type="project" value="UniProtKB-UniRule"/>
</dbReference>
<keyword evidence="4 9" id="KW-0460">Magnesium</keyword>
<dbReference type="HAMAP" id="MF_00097">
    <property type="entry name" value="TMP_synthase"/>
    <property type="match status" value="1"/>
</dbReference>
<feature type="binding site" evidence="9">
    <location>
        <position position="108"/>
    </location>
    <ligand>
        <name>4-amino-2-methyl-5-(diphosphooxymethyl)pyrimidine</name>
        <dbReference type="ChEBI" id="CHEBI:57841"/>
    </ligand>
</feature>
<dbReference type="EMBL" id="BIFQ01000001">
    <property type="protein sequence ID" value="GCE03537.1"/>
    <property type="molecule type" value="Genomic_DNA"/>
</dbReference>
<dbReference type="AlphaFoldDB" id="A0A401Z9I8"/>
<feature type="binding site" evidence="9">
    <location>
        <position position="165"/>
    </location>
    <ligand>
        <name>2-[(2R,5Z)-2-carboxy-4-methylthiazol-5(2H)-ylidene]ethyl phosphate</name>
        <dbReference type="ChEBI" id="CHEBI:62899"/>
    </ligand>
</feature>
<feature type="binding site" evidence="9">
    <location>
        <begin position="37"/>
        <end position="41"/>
    </location>
    <ligand>
        <name>4-amino-2-methyl-5-(diphosphooxymethyl)pyrimidine</name>
        <dbReference type="ChEBI" id="CHEBI:57841"/>
    </ligand>
</feature>
<keyword evidence="3 9" id="KW-0479">Metal-binding</keyword>
<reference evidence="14" key="1">
    <citation type="submission" date="2018-12" db="EMBL/GenBank/DDBJ databases">
        <title>Tengunoibacter tsumagoiensis gen. nov., sp. nov., Dictyobacter kobayashii sp. nov., D. alpinus sp. nov., and D. joshuensis sp. nov. and description of Dictyobacteraceae fam. nov. within the order Ktedonobacterales isolated from Tengu-no-mugimeshi.</title>
        <authorList>
            <person name="Wang C.M."/>
            <person name="Zheng Y."/>
            <person name="Sakai Y."/>
            <person name="Toyoda A."/>
            <person name="Minakuchi Y."/>
            <person name="Abe K."/>
            <person name="Yokota A."/>
            <person name="Yabe S."/>
        </authorList>
    </citation>
    <scope>NUCLEOTIDE SEQUENCE [LARGE SCALE GENOMIC DNA]</scope>
    <source>
        <strain evidence="14">S-27</strain>
    </source>
</reference>
<feature type="binding site" evidence="9">
    <location>
        <position position="137"/>
    </location>
    <ligand>
        <name>4-amino-2-methyl-5-(diphosphooxymethyl)pyrimidine</name>
        <dbReference type="ChEBI" id="CHEBI:57841"/>
    </ligand>
</feature>
<evidence type="ECO:0000256" key="6">
    <source>
        <dbReference type="ARBA" id="ARBA00047334"/>
    </source>
</evidence>
<dbReference type="InterPro" id="IPR022998">
    <property type="entry name" value="ThiamineP_synth_TenI"/>
</dbReference>
<comment type="catalytic activity">
    <reaction evidence="6 9 10">
        <text>4-methyl-5-(2-phosphooxyethyl)-thiazole + 4-amino-2-methyl-5-(diphosphooxymethyl)pyrimidine + H(+) = thiamine phosphate + diphosphate</text>
        <dbReference type="Rhea" id="RHEA:22328"/>
        <dbReference type="ChEBI" id="CHEBI:15378"/>
        <dbReference type="ChEBI" id="CHEBI:33019"/>
        <dbReference type="ChEBI" id="CHEBI:37575"/>
        <dbReference type="ChEBI" id="CHEBI:57841"/>
        <dbReference type="ChEBI" id="CHEBI:58296"/>
        <dbReference type="EC" id="2.5.1.3"/>
    </reaction>
</comment>
<evidence type="ECO:0000256" key="9">
    <source>
        <dbReference type="HAMAP-Rule" id="MF_00097"/>
    </source>
</evidence>
<evidence type="ECO:0000256" key="10">
    <source>
        <dbReference type="RuleBase" id="RU003826"/>
    </source>
</evidence>
<dbReference type="GO" id="GO:0009228">
    <property type="term" value="P:thiamine biosynthetic process"/>
    <property type="evidence" value="ECO:0007669"/>
    <property type="project" value="UniProtKB-KW"/>
</dbReference>
<evidence type="ECO:0000313" key="14">
    <source>
        <dbReference type="Proteomes" id="UP000287224"/>
    </source>
</evidence>
<keyword evidence="14" id="KW-1185">Reference proteome</keyword>
<feature type="domain" description="Thiamine phosphate synthase/TenI" evidence="12">
    <location>
        <begin position="9"/>
        <end position="188"/>
    </location>
</feature>
<dbReference type="FunFam" id="3.20.20.70:FF:000096">
    <property type="entry name" value="Thiamine-phosphate synthase"/>
    <property type="match status" value="1"/>
</dbReference>
<evidence type="ECO:0000256" key="11">
    <source>
        <dbReference type="RuleBase" id="RU004253"/>
    </source>
</evidence>
<sequence>MLPNLAFHVLTDREWSRGRSMLEVASQAIDGGATVIQLRDKLASTRTLIEEGRALRQLTRQRGALLIVNDRVDVALAVDADGVHVGQDDMPGDLARRLLGHDRILGISAGSMDEAVAAIVAGADYLGIGPIYATRGKADAGEPLGLELIADIRKRYTTPLVAIGGITPENAEDVMRAGATGIAVITAVVNAEDISLAARQLAHALIV</sequence>
<organism evidence="13 14">
    <name type="scientific">Dictyobacter aurantiacus</name>
    <dbReference type="NCBI Taxonomy" id="1936993"/>
    <lineage>
        <taxon>Bacteria</taxon>
        <taxon>Bacillati</taxon>
        <taxon>Chloroflexota</taxon>
        <taxon>Ktedonobacteria</taxon>
        <taxon>Ktedonobacterales</taxon>
        <taxon>Dictyobacteraceae</taxon>
        <taxon>Dictyobacter</taxon>
    </lineage>
</organism>
<dbReference type="GO" id="GO:0005737">
    <property type="term" value="C:cytoplasm"/>
    <property type="evidence" value="ECO:0007669"/>
    <property type="project" value="TreeGrafter"/>
</dbReference>
<protein>
    <recommendedName>
        <fullName evidence="9">Thiamine-phosphate synthase</fullName>
        <shortName evidence="9">TP synthase</shortName>
        <shortName evidence="9">TPS</shortName>
        <ecNumber evidence="9">2.5.1.3</ecNumber>
    </recommendedName>
    <alternativeName>
        <fullName evidence="9">Thiamine-phosphate pyrophosphorylase</fullName>
        <shortName evidence="9">TMP pyrophosphorylase</shortName>
        <shortName evidence="9">TMP-PPase</shortName>
    </alternativeName>
</protein>
<dbReference type="GO" id="GO:0009229">
    <property type="term" value="P:thiamine diphosphate biosynthetic process"/>
    <property type="evidence" value="ECO:0007669"/>
    <property type="project" value="UniProtKB-UniRule"/>
</dbReference>
<name>A0A401Z9I8_9CHLR</name>
<dbReference type="Pfam" id="PF02581">
    <property type="entry name" value="TMP-TENI"/>
    <property type="match status" value="1"/>
</dbReference>
<comment type="similarity">
    <text evidence="9 10">Belongs to the thiamine-phosphate synthase family.</text>
</comment>
<comment type="cofactor">
    <cofactor evidence="9">
        <name>Mg(2+)</name>
        <dbReference type="ChEBI" id="CHEBI:18420"/>
    </cofactor>
    <text evidence="9">Binds 1 Mg(2+) ion per subunit.</text>
</comment>
<dbReference type="InterPro" id="IPR036206">
    <property type="entry name" value="ThiamineP_synth_sf"/>
</dbReference>
<dbReference type="Proteomes" id="UP000287224">
    <property type="component" value="Unassembled WGS sequence"/>
</dbReference>
<evidence type="ECO:0000256" key="1">
    <source>
        <dbReference type="ARBA" id="ARBA00005165"/>
    </source>
</evidence>
<keyword evidence="2 9" id="KW-0808">Transferase</keyword>
<dbReference type="PANTHER" id="PTHR20857">
    <property type="entry name" value="THIAMINE-PHOSPHATE PYROPHOSPHORYLASE"/>
    <property type="match status" value="1"/>
</dbReference>
<dbReference type="EC" id="2.5.1.3" evidence="9"/>
<evidence type="ECO:0000259" key="12">
    <source>
        <dbReference type="Pfam" id="PF02581"/>
    </source>
</evidence>
<evidence type="ECO:0000256" key="7">
    <source>
        <dbReference type="ARBA" id="ARBA00047851"/>
    </source>
</evidence>
<dbReference type="NCBIfam" id="TIGR00693">
    <property type="entry name" value="thiE"/>
    <property type="match status" value="1"/>
</dbReference>
<dbReference type="SUPFAM" id="SSF51391">
    <property type="entry name" value="Thiamin phosphate synthase"/>
    <property type="match status" value="1"/>
</dbReference>
<dbReference type="InterPro" id="IPR034291">
    <property type="entry name" value="TMP_synthase"/>
</dbReference>
<comment type="pathway">
    <text evidence="1 9 11">Cofactor biosynthesis; thiamine diphosphate biosynthesis; thiamine phosphate from 4-amino-2-methyl-5-diphosphomethylpyrimidine and 4-methyl-5-(2-phosphoethyl)-thiazole: step 1/1.</text>
</comment>
<dbReference type="GO" id="GO:0000287">
    <property type="term" value="F:magnesium ion binding"/>
    <property type="evidence" value="ECO:0007669"/>
    <property type="project" value="UniProtKB-UniRule"/>
</dbReference>
<evidence type="ECO:0000256" key="4">
    <source>
        <dbReference type="ARBA" id="ARBA00022842"/>
    </source>
</evidence>
<feature type="binding site" evidence="9">
    <location>
        <begin position="185"/>
        <end position="186"/>
    </location>
    <ligand>
        <name>2-[(2R,5Z)-2-carboxy-4-methylthiazol-5(2H)-ylidene]ethyl phosphate</name>
        <dbReference type="ChEBI" id="CHEBI:62899"/>
    </ligand>
</feature>
<feature type="binding site" evidence="9">
    <location>
        <position position="89"/>
    </location>
    <ligand>
        <name>Mg(2+)</name>
        <dbReference type="ChEBI" id="CHEBI:18420"/>
    </ligand>
</feature>
<dbReference type="CDD" id="cd00564">
    <property type="entry name" value="TMP_TenI"/>
    <property type="match status" value="1"/>
</dbReference>
<dbReference type="InterPro" id="IPR013785">
    <property type="entry name" value="Aldolase_TIM"/>
</dbReference>
<proteinExistence type="inferred from homology"/>
<feature type="binding site" evidence="9">
    <location>
        <position position="69"/>
    </location>
    <ligand>
        <name>4-amino-2-methyl-5-(diphosphooxymethyl)pyrimidine</name>
        <dbReference type="ChEBI" id="CHEBI:57841"/>
    </ligand>
</feature>
<keyword evidence="5 9" id="KW-0784">Thiamine biosynthesis</keyword>
<evidence type="ECO:0000256" key="5">
    <source>
        <dbReference type="ARBA" id="ARBA00022977"/>
    </source>
</evidence>
<evidence type="ECO:0000313" key="13">
    <source>
        <dbReference type="EMBL" id="GCE03537.1"/>
    </source>
</evidence>
<evidence type="ECO:0000256" key="2">
    <source>
        <dbReference type="ARBA" id="ARBA00022679"/>
    </source>
</evidence>
<dbReference type="PANTHER" id="PTHR20857:SF15">
    <property type="entry name" value="THIAMINE-PHOSPHATE SYNTHASE"/>
    <property type="match status" value="1"/>
</dbReference>
<comment type="caution">
    <text evidence="9">Lacks conserved residue(s) required for the propagation of feature annotation.</text>
</comment>
<dbReference type="UniPathway" id="UPA00060">
    <property type="reaction ID" value="UER00141"/>
</dbReference>
<evidence type="ECO:0000256" key="8">
    <source>
        <dbReference type="ARBA" id="ARBA00047883"/>
    </source>
</evidence>
<gene>
    <name evidence="9 13" type="primary">thiE</name>
    <name evidence="13" type="ORF">KDAU_08660</name>
</gene>
<comment type="catalytic activity">
    <reaction evidence="7 9 10">
        <text>2-(2-carboxy-4-methylthiazol-5-yl)ethyl phosphate + 4-amino-2-methyl-5-(diphosphooxymethyl)pyrimidine + 2 H(+) = thiamine phosphate + CO2 + diphosphate</text>
        <dbReference type="Rhea" id="RHEA:47848"/>
        <dbReference type="ChEBI" id="CHEBI:15378"/>
        <dbReference type="ChEBI" id="CHEBI:16526"/>
        <dbReference type="ChEBI" id="CHEBI:33019"/>
        <dbReference type="ChEBI" id="CHEBI:37575"/>
        <dbReference type="ChEBI" id="CHEBI:57841"/>
        <dbReference type="ChEBI" id="CHEBI:62890"/>
        <dbReference type="EC" id="2.5.1.3"/>
    </reaction>
</comment>
<evidence type="ECO:0000256" key="3">
    <source>
        <dbReference type="ARBA" id="ARBA00022723"/>
    </source>
</evidence>
<feature type="binding site" evidence="9">
    <location>
        <position position="70"/>
    </location>
    <ligand>
        <name>Mg(2+)</name>
        <dbReference type="ChEBI" id="CHEBI:18420"/>
    </ligand>
</feature>
<accession>A0A401Z9I8</accession>
<dbReference type="Gene3D" id="3.20.20.70">
    <property type="entry name" value="Aldolase class I"/>
    <property type="match status" value="1"/>
</dbReference>
<comment type="caution">
    <text evidence="13">The sequence shown here is derived from an EMBL/GenBank/DDBJ whole genome shotgun (WGS) entry which is preliminary data.</text>
</comment>